<dbReference type="SUPFAM" id="SSF50249">
    <property type="entry name" value="Nucleic acid-binding proteins"/>
    <property type="match status" value="1"/>
</dbReference>
<dbReference type="Pfam" id="PF11967">
    <property type="entry name" value="RecO_N"/>
    <property type="match status" value="1"/>
</dbReference>
<comment type="caution">
    <text evidence="9">The sequence shown here is derived from an EMBL/GenBank/DDBJ whole genome shotgun (WGS) entry which is preliminary data.</text>
</comment>
<dbReference type="Proteomes" id="UP000029452">
    <property type="component" value="Unassembled WGS sequence"/>
</dbReference>
<dbReference type="PANTHER" id="PTHR33991">
    <property type="entry name" value="DNA REPAIR PROTEIN RECO"/>
    <property type="match status" value="1"/>
</dbReference>
<evidence type="ECO:0000256" key="4">
    <source>
        <dbReference type="ARBA" id="ARBA00023172"/>
    </source>
</evidence>
<comment type="similarity">
    <text evidence="1 7">Belongs to the RecO family.</text>
</comment>
<gene>
    <name evidence="7" type="primary">recO</name>
    <name evidence="9" type="ORF">LptCag_0002</name>
</gene>
<dbReference type="SUPFAM" id="SSF57863">
    <property type="entry name" value="ArfGap/RecO-like zinc finger"/>
    <property type="match status" value="1"/>
</dbReference>
<organism evidence="9 10">
    <name type="scientific">Leptospirillum ferriphilum</name>
    <dbReference type="NCBI Taxonomy" id="178606"/>
    <lineage>
        <taxon>Bacteria</taxon>
        <taxon>Pseudomonadati</taxon>
        <taxon>Nitrospirota</taxon>
        <taxon>Nitrospiria</taxon>
        <taxon>Nitrospirales</taxon>
        <taxon>Nitrospiraceae</taxon>
        <taxon>Leptospirillum</taxon>
    </lineage>
</organism>
<protein>
    <recommendedName>
        <fullName evidence="2 7">DNA repair protein RecO</fullName>
    </recommendedName>
    <alternativeName>
        <fullName evidence="6 7">Recombination protein O</fullName>
    </alternativeName>
</protein>
<keyword evidence="3 7" id="KW-0227">DNA damage</keyword>
<sequence>MEQCALVLRSVRYLESDKVVTFFSREEGVLTGFARGAAGMSNRFGASLEPLTLSRILGRFHLEGTLYRIHKASIVNPFSSIKSDLDRCYWAGMGIRLLLGLLPAALPEPPVFDIAVNYLELLSAQEISPAFSWLRFAASALDLLGYQIRADDCSFCKEAPFGNSLFYYPMDGRVLCSRCLENPGDMEEGLKVEVKVLRFLERIAGNKAEIPGDDPVLGRSVEFLDRILSCRVKDWRTIDSLPVRIV</sequence>
<dbReference type="GO" id="GO:0006310">
    <property type="term" value="P:DNA recombination"/>
    <property type="evidence" value="ECO:0007669"/>
    <property type="project" value="UniProtKB-UniRule"/>
</dbReference>
<dbReference type="InterPro" id="IPR037278">
    <property type="entry name" value="ARFGAP/RecO"/>
</dbReference>
<dbReference type="Pfam" id="PF02565">
    <property type="entry name" value="RecO_C"/>
    <property type="match status" value="1"/>
</dbReference>
<dbReference type="GO" id="GO:0043590">
    <property type="term" value="C:bacterial nucleoid"/>
    <property type="evidence" value="ECO:0007669"/>
    <property type="project" value="TreeGrafter"/>
</dbReference>
<evidence type="ECO:0000256" key="1">
    <source>
        <dbReference type="ARBA" id="ARBA00007452"/>
    </source>
</evidence>
<accession>A0A094W7X1</accession>
<feature type="domain" description="DNA replication/recombination mediator RecO N-terminal" evidence="8">
    <location>
        <begin position="3"/>
        <end position="78"/>
    </location>
</feature>
<evidence type="ECO:0000313" key="10">
    <source>
        <dbReference type="Proteomes" id="UP000029452"/>
    </source>
</evidence>
<dbReference type="Gene3D" id="2.40.50.140">
    <property type="entry name" value="Nucleic acid-binding proteins"/>
    <property type="match status" value="1"/>
</dbReference>
<evidence type="ECO:0000256" key="2">
    <source>
        <dbReference type="ARBA" id="ARBA00021310"/>
    </source>
</evidence>
<dbReference type="EMBL" id="JPGK01000015">
    <property type="protein sequence ID" value="KGA92550.1"/>
    <property type="molecule type" value="Genomic_DNA"/>
</dbReference>
<keyword evidence="5 7" id="KW-0234">DNA repair</keyword>
<name>A0A094W7X1_9BACT</name>
<dbReference type="NCBIfam" id="TIGR00613">
    <property type="entry name" value="reco"/>
    <property type="match status" value="1"/>
</dbReference>
<dbReference type="RefSeq" id="WP_036084063.1">
    <property type="nucleotide sequence ID" value="NZ_JBPKCJ010000003.1"/>
</dbReference>
<dbReference type="Gene3D" id="1.20.1440.120">
    <property type="entry name" value="Recombination protein O, C-terminal domain"/>
    <property type="match status" value="1"/>
</dbReference>
<evidence type="ECO:0000256" key="3">
    <source>
        <dbReference type="ARBA" id="ARBA00022763"/>
    </source>
</evidence>
<proteinExistence type="inferred from homology"/>
<dbReference type="InterPro" id="IPR022572">
    <property type="entry name" value="DNA_rep/recomb_RecO_N"/>
</dbReference>
<dbReference type="InterPro" id="IPR042242">
    <property type="entry name" value="RecO_C"/>
</dbReference>
<dbReference type="AlphaFoldDB" id="A0A094W7X1"/>
<dbReference type="GO" id="GO:0006302">
    <property type="term" value="P:double-strand break repair"/>
    <property type="evidence" value="ECO:0007669"/>
    <property type="project" value="TreeGrafter"/>
</dbReference>
<evidence type="ECO:0000256" key="7">
    <source>
        <dbReference type="HAMAP-Rule" id="MF_00201"/>
    </source>
</evidence>
<dbReference type="InterPro" id="IPR003717">
    <property type="entry name" value="RecO"/>
</dbReference>
<dbReference type="OrthoDB" id="9797083at2"/>
<evidence type="ECO:0000256" key="6">
    <source>
        <dbReference type="ARBA" id="ARBA00033409"/>
    </source>
</evidence>
<evidence type="ECO:0000313" key="9">
    <source>
        <dbReference type="EMBL" id="KGA92550.1"/>
    </source>
</evidence>
<evidence type="ECO:0000259" key="8">
    <source>
        <dbReference type="Pfam" id="PF11967"/>
    </source>
</evidence>
<dbReference type="HAMAP" id="MF_00201">
    <property type="entry name" value="RecO"/>
    <property type="match status" value="1"/>
</dbReference>
<reference evidence="9 10" key="1">
    <citation type="submission" date="2014-06" db="EMBL/GenBank/DDBJ databases">
        <title>Draft genome sequence of iron oxidizing acidophile Leptospirillum ferriphilum DSM14647.</title>
        <authorList>
            <person name="Cardenas J.P."/>
            <person name="Lazcano M."/>
            <person name="Ossandon F.J."/>
            <person name="Corbett M."/>
            <person name="Holmes D.S."/>
            <person name="Watkin E."/>
        </authorList>
    </citation>
    <scope>NUCLEOTIDE SEQUENCE [LARGE SCALE GENOMIC DNA]</scope>
    <source>
        <strain evidence="9 10">DSM 14647</strain>
    </source>
</reference>
<evidence type="ECO:0000256" key="5">
    <source>
        <dbReference type="ARBA" id="ARBA00023204"/>
    </source>
</evidence>
<comment type="function">
    <text evidence="7">Involved in DNA repair and RecF pathway recombination.</text>
</comment>
<dbReference type="InterPro" id="IPR012340">
    <property type="entry name" value="NA-bd_OB-fold"/>
</dbReference>
<dbReference type="PANTHER" id="PTHR33991:SF1">
    <property type="entry name" value="DNA REPAIR PROTEIN RECO"/>
    <property type="match status" value="1"/>
</dbReference>
<keyword evidence="4 7" id="KW-0233">DNA recombination</keyword>
<dbReference type="PATRIC" id="fig|178606.4.peg.2680"/>